<feature type="transmembrane region" description="Helical" evidence="8">
    <location>
        <begin position="201"/>
        <end position="221"/>
    </location>
</feature>
<feature type="transmembrane region" description="Helical" evidence="8">
    <location>
        <begin position="134"/>
        <end position="156"/>
    </location>
</feature>
<organism evidence="9">
    <name type="scientific">Planktothricoides sp. SpSt-374</name>
    <dbReference type="NCBI Taxonomy" id="2282167"/>
    <lineage>
        <taxon>Bacteria</taxon>
        <taxon>Bacillati</taxon>
        <taxon>Cyanobacteriota</taxon>
        <taxon>Cyanophyceae</taxon>
        <taxon>Oscillatoriophycideae</taxon>
        <taxon>Oscillatoriales</taxon>
        <taxon>Oscillatoriaceae</taxon>
        <taxon>Planktothricoides</taxon>
    </lineage>
</organism>
<dbReference type="GO" id="GO:0009103">
    <property type="term" value="P:lipopolysaccharide biosynthetic process"/>
    <property type="evidence" value="ECO:0007669"/>
    <property type="project" value="UniProtKB-ARBA"/>
</dbReference>
<keyword evidence="6 8" id="KW-1133">Transmembrane helix</keyword>
<evidence type="ECO:0000256" key="4">
    <source>
        <dbReference type="ARBA" id="ARBA00022679"/>
    </source>
</evidence>
<reference evidence="9" key="1">
    <citation type="journal article" date="2020" name="mSystems">
        <title>Genome- and Community-Level Interaction Insights into Carbon Utilization and Element Cycling Functions of Hydrothermarchaeota in Hydrothermal Sediment.</title>
        <authorList>
            <person name="Zhou Z."/>
            <person name="Liu Y."/>
            <person name="Xu W."/>
            <person name="Pan J."/>
            <person name="Luo Z.H."/>
            <person name="Li M."/>
        </authorList>
    </citation>
    <scope>NUCLEOTIDE SEQUENCE [LARGE SCALE GENOMIC DNA]</scope>
    <source>
        <strain evidence="9">SpSt-374</strain>
    </source>
</reference>
<evidence type="ECO:0000256" key="3">
    <source>
        <dbReference type="ARBA" id="ARBA00022676"/>
    </source>
</evidence>
<feature type="transmembrane region" description="Helical" evidence="8">
    <location>
        <begin position="283"/>
        <end position="303"/>
    </location>
</feature>
<dbReference type="InterPro" id="IPR050297">
    <property type="entry name" value="LipidA_mod_glycosyltrf_83"/>
</dbReference>
<evidence type="ECO:0008006" key="10">
    <source>
        <dbReference type="Google" id="ProtNLM"/>
    </source>
</evidence>
<feature type="transmembrane region" description="Helical" evidence="8">
    <location>
        <begin position="324"/>
        <end position="340"/>
    </location>
</feature>
<evidence type="ECO:0000256" key="5">
    <source>
        <dbReference type="ARBA" id="ARBA00022692"/>
    </source>
</evidence>
<evidence type="ECO:0000256" key="1">
    <source>
        <dbReference type="ARBA" id="ARBA00004651"/>
    </source>
</evidence>
<dbReference type="PANTHER" id="PTHR33908">
    <property type="entry name" value="MANNOSYLTRANSFERASE YKCB-RELATED"/>
    <property type="match status" value="1"/>
</dbReference>
<proteinExistence type="predicted"/>
<protein>
    <recommendedName>
        <fullName evidence="10">Glycosyltransferase RgtA/B/C/D-like domain-containing protein</fullName>
    </recommendedName>
</protein>
<comment type="subcellular location">
    <subcellularLocation>
        <location evidence="1">Cell membrane</location>
        <topology evidence="1">Multi-pass membrane protein</topology>
    </subcellularLocation>
</comment>
<feature type="transmembrane region" description="Helical" evidence="8">
    <location>
        <begin position="30"/>
        <end position="48"/>
    </location>
</feature>
<name>A0A7C3ZI85_9CYAN</name>
<dbReference type="EMBL" id="DSPX01000149">
    <property type="protein sequence ID" value="HGG01860.1"/>
    <property type="molecule type" value="Genomic_DNA"/>
</dbReference>
<evidence type="ECO:0000256" key="7">
    <source>
        <dbReference type="ARBA" id="ARBA00023136"/>
    </source>
</evidence>
<evidence type="ECO:0000256" key="2">
    <source>
        <dbReference type="ARBA" id="ARBA00022475"/>
    </source>
</evidence>
<evidence type="ECO:0000256" key="8">
    <source>
        <dbReference type="SAM" id="Phobius"/>
    </source>
</evidence>
<sequence>MREVLRGLKPYYEPLMINYMKNPPKYHFQWWHAVIVVVLALGIFFRFANIDKKIYWIDEVHTTLRAAGYKKLEFVENAPAGRILTIEELQQFQRLSPERGWGDTITALAGNAEHTPLYYLLTRLWMEWFGSAPAVTRSLAALLSLLVFPSLYWLCWELFRSPPVAWISIALVAVSPLHVLYAQEARQYSLLAAETLLSSAALLRALRLQMELMLLFYNVPIVRSWVMKTKSISSSKFYLKTWGVYALTVALMLYTHLLGILVVFSHGLYLAINYRFTRPFKNYIIAAWAGVVSLFPWIVLYFLNSSKIGGWIARDIPQWNLIKRWFIGLNAVFLDVQVGYPQQLFDVESGLDLPLNPRHLLLYTIPLIVMLVAYAIYFLCQETSKRVWVFVVTLIAGSGLALMLPDLISGGQRSGIARYLIPSYLGIQIAVAYLFTARTIWNTTSHRQKTLWQIIFAAVLTSGIVSCAVSGQAETWWHKYSCYYDPEVAAIINQSPTPLVISSRERVSRLMSLSYKLKPETKLLLVEGTDFPSIPDNFREVFLFRPSGELYTSIEQNQSYQPIPLHPRGHIWRLEFRNRGS</sequence>
<evidence type="ECO:0000313" key="9">
    <source>
        <dbReference type="EMBL" id="HGG01860.1"/>
    </source>
</evidence>
<keyword evidence="2" id="KW-1003">Cell membrane</keyword>
<dbReference type="AlphaFoldDB" id="A0A7C3ZI85"/>
<keyword evidence="5 8" id="KW-0812">Transmembrane</keyword>
<feature type="transmembrane region" description="Helical" evidence="8">
    <location>
        <begin position="416"/>
        <end position="438"/>
    </location>
</feature>
<keyword evidence="3" id="KW-0328">Glycosyltransferase</keyword>
<dbReference type="GO" id="GO:0005886">
    <property type="term" value="C:plasma membrane"/>
    <property type="evidence" value="ECO:0007669"/>
    <property type="project" value="UniProtKB-SubCell"/>
</dbReference>
<gene>
    <name evidence="9" type="ORF">ENR15_14740</name>
</gene>
<dbReference type="PANTHER" id="PTHR33908:SF11">
    <property type="entry name" value="MEMBRANE PROTEIN"/>
    <property type="match status" value="1"/>
</dbReference>
<feature type="transmembrane region" description="Helical" evidence="8">
    <location>
        <begin position="360"/>
        <end position="380"/>
    </location>
</feature>
<keyword evidence="7 8" id="KW-0472">Membrane</keyword>
<feature type="transmembrane region" description="Helical" evidence="8">
    <location>
        <begin position="450"/>
        <end position="471"/>
    </location>
</feature>
<feature type="transmembrane region" description="Helical" evidence="8">
    <location>
        <begin position="163"/>
        <end position="181"/>
    </location>
</feature>
<evidence type="ECO:0000256" key="6">
    <source>
        <dbReference type="ARBA" id="ARBA00022989"/>
    </source>
</evidence>
<feature type="transmembrane region" description="Helical" evidence="8">
    <location>
        <begin position="242"/>
        <end position="271"/>
    </location>
</feature>
<comment type="caution">
    <text evidence="9">The sequence shown here is derived from an EMBL/GenBank/DDBJ whole genome shotgun (WGS) entry which is preliminary data.</text>
</comment>
<dbReference type="GO" id="GO:0016763">
    <property type="term" value="F:pentosyltransferase activity"/>
    <property type="evidence" value="ECO:0007669"/>
    <property type="project" value="TreeGrafter"/>
</dbReference>
<accession>A0A7C3ZI85</accession>
<feature type="transmembrane region" description="Helical" evidence="8">
    <location>
        <begin position="387"/>
        <end position="404"/>
    </location>
</feature>
<keyword evidence="4" id="KW-0808">Transferase</keyword>